<evidence type="ECO:0000256" key="5">
    <source>
        <dbReference type="ARBA" id="ARBA00022525"/>
    </source>
</evidence>
<evidence type="ECO:0000256" key="4">
    <source>
        <dbReference type="ARBA" id="ARBA00012706"/>
    </source>
</evidence>
<dbReference type="PANTHER" id="PTHR31451:SF39">
    <property type="entry name" value="MANNAN ENDO-1,4-BETA-MANNOSIDASE 1"/>
    <property type="match status" value="1"/>
</dbReference>
<keyword evidence="6" id="KW-0732">Signal</keyword>
<keyword evidence="5" id="KW-0964">Secreted</keyword>
<feature type="domain" description="Glycoside hydrolase family 5" evidence="9">
    <location>
        <begin position="77"/>
        <end position="183"/>
    </location>
</feature>
<dbReference type="Proteomes" id="UP001212841">
    <property type="component" value="Unassembled WGS sequence"/>
</dbReference>
<dbReference type="EC" id="3.2.1.78" evidence="4"/>
<dbReference type="Gene3D" id="3.20.20.80">
    <property type="entry name" value="Glycosidases"/>
    <property type="match status" value="1"/>
</dbReference>
<comment type="subcellular location">
    <subcellularLocation>
        <location evidence="2">Secreted</location>
    </subcellularLocation>
</comment>
<evidence type="ECO:0000256" key="7">
    <source>
        <dbReference type="ARBA" id="ARBA00022801"/>
    </source>
</evidence>
<gene>
    <name evidence="10" type="ORF">HK097_002443</name>
</gene>
<evidence type="ECO:0000256" key="8">
    <source>
        <dbReference type="ARBA" id="ARBA00023295"/>
    </source>
</evidence>
<dbReference type="InterPro" id="IPR017853">
    <property type="entry name" value="GH"/>
</dbReference>
<organism evidence="10 11">
    <name type="scientific">Rhizophlyctis rosea</name>
    <dbReference type="NCBI Taxonomy" id="64517"/>
    <lineage>
        <taxon>Eukaryota</taxon>
        <taxon>Fungi</taxon>
        <taxon>Fungi incertae sedis</taxon>
        <taxon>Chytridiomycota</taxon>
        <taxon>Chytridiomycota incertae sedis</taxon>
        <taxon>Chytridiomycetes</taxon>
        <taxon>Rhizophlyctidales</taxon>
        <taxon>Rhizophlyctidaceae</taxon>
        <taxon>Rhizophlyctis</taxon>
    </lineage>
</organism>
<dbReference type="SUPFAM" id="SSF51445">
    <property type="entry name" value="(Trans)glycosidases"/>
    <property type="match status" value="1"/>
</dbReference>
<feature type="non-terminal residue" evidence="10">
    <location>
        <position position="390"/>
    </location>
</feature>
<dbReference type="InterPro" id="IPR001547">
    <property type="entry name" value="Glyco_hydro_5"/>
</dbReference>
<name>A0AAD5S3K4_9FUNG</name>
<evidence type="ECO:0000313" key="11">
    <source>
        <dbReference type="Proteomes" id="UP001212841"/>
    </source>
</evidence>
<evidence type="ECO:0000256" key="1">
    <source>
        <dbReference type="ARBA" id="ARBA00001678"/>
    </source>
</evidence>
<comment type="similarity">
    <text evidence="3">Belongs to the glycosyl hydrolase 5 (cellulase A) family.</text>
</comment>
<evidence type="ECO:0000256" key="3">
    <source>
        <dbReference type="ARBA" id="ARBA00005641"/>
    </source>
</evidence>
<dbReference type="Pfam" id="PF26410">
    <property type="entry name" value="GH5_mannosidase"/>
    <property type="match status" value="1"/>
</dbReference>
<reference evidence="10" key="1">
    <citation type="submission" date="2020-05" db="EMBL/GenBank/DDBJ databases">
        <title>Phylogenomic resolution of chytrid fungi.</title>
        <authorList>
            <person name="Stajich J.E."/>
            <person name="Amses K."/>
            <person name="Simmons R."/>
            <person name="Seto K."/>
            <person name="Myers J."/>
            <person name="Bonds A."/>
            <person name="Quandt C.A."/>
            <person name="Barry K."/>
            <person name="Liu P."/>
            <person name="Grigoriev I."/>
            <person name="Longcore J.E."/>
            <person name="James T.Y."/>
        </authorList>
    </citation>
    <scope>NUCLEOTIDE SEQUENCE</scope>
    <source>
        <strain evidence="10">JEL0318</strain>
    </source>
</reference>
<keyword evidence="8" id="KW-0326">Glycosidase</keyword>
<evidence type="ECO:0000256" key="2">
    <source>
        <dbReference type="ARBA" id="ARBA00004613"/>
    </source>
</evidence>
<dbReference type="PANTHER" id="PTHR31451">
    <property type="match status" value="1"/>
</dbReference>
<dbReference type="GO" id="GO:0005576">
    <property type="term" value="C:extracellular region"/>
    <property type="evidence" value="ECO:0007669"/>
    <property type="project" value="UniProtKB-SubCell"/>
</dbReference>
<keyword evidence="7" id="KW-0378">Hydrolase</keyword>
<dbReference type="AlphaFoldDB" id="A0AAD5S3K4"/>
<evidence type="ECO:0000259" key="9">
    <source>
        <dbReference type="Pfam" id="PF26410"/>
    </source>
</evidence>
<comment type="catalytic activity">
    <reaction evidence="1">
        <text>Random hydrolysis of (1-&gt;4)-beta-D-mannosidic linkages in mannans, galactomannans and glucomannans.</text>
        <dbReference type="EC" id="3.2.1.78"/>
    </reaction>
</comment>
<keyword evidence="11" id="KW-1185">Reference proteome</keyword>
<dbReference type="GO" id="GO:0016985">
    <property type="term" value="F:mannan endo-1,4-beta-mannosidase activity"/>
    <property type="evidence" value="ECO:0007669"/>
    <property type="project" value="UniProtKB-EC"/>
</dbReference>
<dbReference type="InterPro" id="IPR045053">
    <property type="entry name" value="MAN-like"/>
</dbReference>
<accession>A0AAD5S3K4</accession>
<evidence type="ECO:0000313" key="10">
    <source>
        <dbReference type="EMBL" id="KAJ3040906.1"/>
    </source>
</evidence>
<evidence type="ECO:0000256" key="6">
    <source>
        <dbReference type="ARBA" id="ARBA00022729"/>
    </source>
</evidence>
<protein>
    <recommendedName>
        <fullName evidence="4">mannan endo-1,4-beta-mannosidase</fullName>
        <ecNumber evidence="4">3.2.1.78</ecNumber>
    </recommendedName>
</protein>
<proteinExistence type="inferred from homology"/>
<comment type="caution">
    <text evidence="10">The sequence shown here is derived from an EMBL/GenBank/DDBJ whole genome shotgun (WGS) entry which is preliminary data.</text>
</comment>
<dbReference type="EMBL" id="JADGJD010001526">
    <property type="protein sequence ID" value="KAJ3040906.1"/>
    <property type="molecule type" value="Genomic_DNA"/>
</dbReference>
<sequence>TLAVGPHYHVTGVDANGNLQFGEAAFVAMDWALALASQHDVKLIIPFINNHFPNDNGEDVSGYGNYGGFAKLLGRHWKQFFTDRVVIDTFKQLITYVLNRKNTISGVRYGDDPTILAWQTGNELGGHDDPPPPPEWTIEIARLIKHLAPRSLVSDGTLGWDNGKRRWHRDVLKAPEVDIFVNHYNDKYLERDADFVAGNGKVFVNGEFGLYLPACPYDGVLGRTIKNHNIAGSMLWSLRYHSGAGGFYTHCEGYGHDKNGGGARDRNDYYYSYHAPGFRSNPSQGFGHEEQSVMPTIRSHALRISNLPPNTPFPPLIPPQLLTTSADGSEGGGWDCVAEGVTDDKPTGSALWRDEWCVGHGGGRGWWYRVQAVGVAGSRSAMSNIVGPLH</sequence>